<dbReference type="AlphaFoldDB" id="A0A6I4UXK1"/>
<feature type="transmembrane region" description="Helical" evidence="1">
    <location>
        <begin position="88"/>
        <end position="106"/>
    </location>
</feature>
<keyword evidence="1" id="KW-0812">Transmembrane</keyword>
<organism evidence="2 3">
    <name type="scientific">Pontixanthobacter luteolus</name>
    <dbReference type="NCBI Taxonomy" id="295089"/>
    <lineage>
        <taxon>Bacteria</taxon>
        <taxon>Pseudomonadati</taxon>
        <taxon>Pseudomonadota</taxon>
        <taxon>Alphaproteobacteria</taxon>
        <taxon>Sphingomonadales</taxon>
        <taxon>Erythrobacteraceae</taxon>
        <taxon>Pontixanthobacter</taxon>
    </lineage>
</organism>
<proteinExistence type="predicted"/>
<dbReference type="Proteomes" id="UP000471435">
    <property type="component" value="Unassembled WGS sequence"/>
</dbReference>
<evidence type="ECO:0000313" key="3">
    <source>
        <dbReference type="Proteomes" id="UP000471435"/>
    </source>
</evidence>
<feature type="transmembrane region" description="Helical" evidence="1">
    <location>
        <begin position="146"/>
        <end position="164"/>
    </location>
</feature>
<gene>
    <name evidence="2" type="ORF">GRI43_02980</name>
</gene>
<protein>
    <submittedName>
        <fullName evidence="2">Uncharacterized protein</fullName>
    </submittedName>
</protein>
<keyword evidence="3" id="KW-1185">Reference proteome</keyword>
<reference evidence="2 3" key="1">
    <citation type="submission" date="2019-12" db="EMBL/GenBank/DDBJ databases">
        <title>Genomic-based taxomic classification of the family Erythrobacteraceae.</title>
        <authorList>
            <person name="Xu L."/>
        </authorList>
    </citation>
    <scope>NUCLEOTIDE SEQUENCE [LARGE SCALE GENOMIC DNA]</scope>
    <source>
        <strain evidence="2 3">SW-109</strain>
    </source>
</reference>
<dbReference type="OrthoDB" id="10013525at2"/>
<accession>A0A6I4UXK1</accession>
<comment type="caution">
    <text evidence="2">The sequence shown here is derived from an EMBL/GenBank/DDBJ whole genome shotgun (WGS) entry which is preliminary data.</text>
</comment>
<evidence type="ECO:0000256" key="1">
    <source>
        <dbReference type="SAM" id="Phobius"/>
    </source>
</evidence>
<evidence type="ECO:0000313" key="2">
    <source>
        <dbReference type="EMBL" id="MXP46358.1"/>
    </source>
</evidence>
<name>A0A6I4UXK1_9SPHN</name>
<keyword evidence="1" id="KW-1133">Transmembrane helix</keyword>
<keyword evidence="1" id="KW-0472">Membrane</keyword>
<feature type="transmembrane region" description="Helical" evidence="1">
    <location>
        <begin position="12"/>
        <end position="34"/>
    </location>
</feature>
<sequence>MSEASGDVGKPLLVSLIVVWGCAAVAFLAIQWLLDSYLAAGRGDEFGLSMMMTTPGDVVIYAVLLSLLFLLHWWLSGLFGKSGIASRPVANLMLVAAGLCILQLLFEGATRDYLEFSVLCGPDEPTVVIMVDEFYLCERSMLVTKAAGWLSIVLPLLAIPVRILESRVRMKRT</sequence>
<dbReference type="RefSeq" id="WP_160729600.1">
    <property type="nucleotide sequence ID" value="NZ_WTYP01000001.1"/>
</dbReference>
<dbReference type="EMBL" id="WTYP01000001">
    <property type="protein sequence ID" value="MXP46358.1"/>
    <property type="molecule type" value="Genomic_DNA"/>
</dbReference>
<feature type="transmembrane region" description="Helical" evidence="1">
    <location>
        <begin position="58"/>
        <end position="76"/>
    </location>
</feature>